<dbReference type="FunFam" id="3.20.20.140:FF:000164">
    <property type="entry name" value="Amidohydrolase 2"/>
    <property type="match status" value="1"/>
</dbReference>
<dbReference type="Gene3D" id="3.20.20.140">
    <property type="entry name" value="Metal-dependent hydrolases"/>
    <property type="match status" value="1"/>
</dbReference>
<evidence type="ECO:0000256" key="1">
    <source>
        <dbReference type="ARBA" id="ARBA00023239"/>
    </source>
</evidence>
<dbReference type="InterPro" id="IPR006680">
    <property type="entry name" value="Amidohydro-rel"/>
</dbReference>
<dbReference type="Pfam" id="PF16011">
    <property type="entry name" value="CBM9_2"/>
    <property type="match status" value="1"/>
</dbReference>
<dbReference type="GO" id="GO:0016052">
    <property type="term" value="P:carbohydrate catabolic process"/>
    <property type="evidence" value="ECO:0007669"/>
    <property type="project" value="InterPro"/>
</dbReference>
<evidence type="ECO:0000259" key="4">
    <source>
        <dbReference type="Pfam" id="PF16011"/>
    </source>
</evidence>
<feature type="compositionally biased region" description="Polar residues" evidence="2">
    <location>
        <begin position="1"/>
        <end position="15"/>
    </location>
</feature>
<dbReference type="FunFam" id="2.60.40.1190:FF:000002">
    <property type="entry name" value="Amidohydrolase 2"/>
    <property type="match status" value="1"/>
</dbReference>
<dbReference type="GO" id="GO:0005737">
    <property type="term" value="C:cytoplasm"/>
    <property type="evidence" value="ECO:0007669"/>
    <property type="project" value="TreeGrafter"/>
</dbReference>
<dbReference type="SUPFAM" id="SSF49344">
    <property type="entry name" value="CBD9-like"/>
    <property type="match status" value="1"/>
</dbReference>
<keyword evidence="5" id="KW-0472">Membrane</keyword>
<dbReference type="CDD" id="cd09620">
    <property type="entry name" value="CBM9_like_3"/>
    <property type="match status" value="1"/>
</dbReference>
<dbReference type="SUPFAM" id="SSF51556">
    <property type="entry name" value="Metallo-dependent hydrolases"/>
    <property type="match status" value="1"/>
</dbReference>
<comment type="caution">
    <text evidence="5">The sequence shown here is derived from an EMBL/GenBank/DDBJ whole genome shotgun (WGS) entry which is preliminary data.</text>
</comment>
<proteinExistence type="predicted"/>
<dbReference type="Proteomes" id="UP000036367">
    <property type="component" value="Unassembled WGS sequence"/>
</dbReference>
<dbReference type="GO" id="GO:0019748">
    <property type="term" value="P:secondary metabolic process"/>
    <property type="evidence" value="ECO:0007669"/>
    <property type="project" value="TreeGrafter"/>
</dbReference>
<sequence>MIYKEQTQFQSQAGSDATLPTAPSDKNMPLRLDYIHAFPHRLCSTSVLLIATLLLIAASTKTFAAEPPTLIVPQCDDFEVTGKGDAKAWESCDWVSLNRRGNGPLDYQSRFKMLYSDKGVYVLFDGADETLTATMQEDFLDLWNEDVFECFFWTNEKDPVYFEYEISPLGFELPILVPNLDGKFLGWRPWHYEGAKKIQKKVSATGGANESMATVTGWRAEVFLPYAVLEPLRNVPPKTGTQWRANFYRVDYDQKKTTGWDWARVGPSFHDIENFGTLVFGKVVEAETPQEDIRDLKLADWQPKSMLKTKVTRVNTPSYPVIDVHNHLGGGANVLTEERVKRYLQVMDEANVQTVINLDGGWDDKLKETVAALDTAHPDRFLTFALINLRDFETEGWSERETARLRKSFEAGAKGLKFHKSLGLSYRNQAGNLLTIDDERLDPIWALCGEMNRPVMIHTADPAAFFTPLDQFNERWHELNAHPGWVFHGDRFPSREELLEQRNRAIAKHPNTTFIGAHFGNNPEDLETVGQWLDQYPNFYIDIDARISELGRQPYSSRKFFLKYQDRILFGTDTTPDPNAYRLYYRFLETDDEYFDTAESHHRQGFWNIYGIFLPDAVLEKVYRGNAARILGLKHAVNSTSKN</sequence>
<keyword evidence="6" id="KW-1185">Reference proteome</keyword>
<dbReference type="GO" id="GO:0030246">
    <property type="term" value="F:carbohydrate binding"/>
    <property type="evidence" value="ECO:0007669"/>
    <property type="project" value="InterPro"/>
</dbReference>
<protein>
    <submittedName>
        <fullName evidence="5">Transmembrane protein</fullName>
    </submittedName>
</protein>
<organism evidence="5 6">
    <name type="scientific">Rhodopirellula islandica</name>
    <dbReference type="NCBI Taxonomy" id="595434"/>
    <lineage>
        <taxon>Bacteria</taxon>
        <taxon>Pseudomonadati</taxon>
        <taxon>Planctomycetota</taxon>
        <taxon>Planctomycetia</taxon>
        <taxon>Pirellulales</taxon>
        <taxon>Pirellulaceae</taxon>
        <taxon>Rhodopirellula</taxon>
    </lineage>
</organism>
<dbReference type="InterPro" id="IPR010502">
    <property type="entry name" value="Carb-bd_dom_fam9"/>
</dbReference>
<dbReference type="Pfam" id="PF04909">
    <property type="entry name" value="Amidohydro_2"/>
    <property type="match status" value="1"/>
</dbReference>
<feature type="domain" description="Amidohydrolase-related" evidence="3">
    <location>
        <begin position="322"/>
        <end position="633"/>
    </location>
</feature>
<dbReference type="PANTHER" id="PTHR21240">
    <property type="entry name" value="2-AMINO-3-CARBOXYLMUCONATE-6-SEMIALDEHYDE DECARBOXYLASE"/>
    <property type="match status" value="1"/>
</dbReference>
<feature type="region of interest" description="Disordered" evidence="2">
    <location>
        <begin position="1"/>
        <end position="24"/>
    </location>
</feature>
<dbReference type="STRING" id="595434.RISK_003045"/>
<gene>
    <name evidence="5" type="ORF">RISK_003045</name>
</gene>
<dbReference type="EMBL" id="LECT01000025">
    <property type="protein sequence ID" value="KLU04777.1"/>
    <property type="molecule type" value="Genomic_DNA"/>
</dbReference>
<dbReference type="AlphaFoldDB" id="A0A0J1BDV9"/>
<dbReference type="GO" id="GO:0004553">
    <property type="term" value="F:hydrolase activity, hydrolyzing O-glycosyl compounds"/>
    <property type="evidence" value="ECO:0007669"/>
    <property type="project" value="InterPro"/>
</dbReference>
<reference evidence="5" key="1">
    <citation type="submission" date="2015-05" db="EMBL/GenBank/DDBJ databases">
        <title>Permanent draft genome of Rhodopirellula islandicus K833.</title>
        <authorList>
            <person name="Kizina J."/>
            <person name="Richter M."/>
            <person name="Glockner F.O."/>
            <person name="Harder J."/>
        </authorList>
    </citation>
    <scope>NUCLEOTIDE SEQUENCE [LARGE SCALE GENOMIC DNA]</scope>
    <source>
        <strain evidence="5">K833</strain>
    </source>
</reference>
<dbReference type="InterPro" id="IPR032465">
    <property type="entry name" value="ACMSD"/>
</dbReference>
<keyword evidence="5" id="KW-0812">Transmembrane</keyword>
<keyword evidence="1" id="KW-0456">Lyase</keyword>
<accession>A0A0J1BDV9</accession>
<evidence type="ECO:0000256" key="2">
    <source>
        <dbReference type="SAM" id="MobiDB-lite"/>
    </source>
</evidence>
<dbReference type="Gene3D" id="2.60.40.1190">
    <property type="match status" value="1"/>
</dbReference>
<dbReference type="InterPro" id="IPR032466">
    <property type="entry name" value="Metal_Hydrolase"/>
</dbReference>
<evidence type="ECO:0000313" key="5">
    <source>
        <dbReference type="EMBL" id="KLU04777.1"/>
    </source>
</evidence>
<dbReference type="PATRIC" id="fig|595434.4.peg.2903"/>
<dbReference type="GO" id="GO:0016831">
    <property type="term" value="F:carboxy-lyase activity"/>
    <property type="evidence" value="ECO:0007669"/>
    <property type="project" value="InterPro"/>
</dbReference>
<dbReference type="PANTHER" id="PTHR21240:SF28">
    <property type="entry name" value="ISO-OROTATE DECARBOXYLASE (EUROFUNG)"/>
    <property type="match status" value="1"/>
</dbReference>
<evidence type="ECO:0000259" key="3">
    <source>
        <dbReference type="Pfam" id="PF04909"/>
    </source>
</evidence>
<name>A0A0J1BDV9_RHOIS</name>
<feature type="domain" description="Carbohydrate-binding" evidence="4">
    <location>
        <begin position="108"/>
        <end position="280"/>
    </location>
</feature>
<evidence type="ECO:0000313" key="6">
    <source>
        <dbReference type="Proteomes" id="UP000036367"/>
    </source>
</evidence>